<dbReference type="GO" id="GO:0016740">
    <property type="term" value="F:transferase activity"/>
    <property type="evidence" value="ECO:0007669"/>
    <property type="project" value="UniProtKB-KW"/>
</dbReference>
<feature type="region of interest" description="Disordered" evidence="15">
    <location>
        <begin position="1428"/>
        <end position="1504"/>
    </location>
</feature>
<feature type="transmembrane region" description="Helical" evidence="16">
    <location>
        <begin position="381"/>
        <end position="400"/>
    </location>
</feature>
<dbReference type="InterPro" id="IPR006153">
    <property type="entry name" value="Cation/H_exchanger_TM"/>
</dbReference>
<dbReference type="GO" id="GO:0015386">
    <property type="term" value="F:potassium:proton antiporter activity"/>
    <property type="evidence" value="ECO:0007669"/>
    <property type="project" value="TreeGrafter"/>
</dbReference>
<feature type="compositionally biased region" description="Polar residues" evidence="15">
    <location>
        <begin position="1524"/>
        <end position="1535"/>
    </location>
</feature>
<dbReference type="GO" id="GO:0098719">
    <property type="term" value="P:sodium ion import across plasma membrane"/>
    <property type="evidence" value="ECO:0007669"/>
    <property type="project" value="TreeGrafter"/>
</dbReference>
<dbReference type="PANTHER" id="PTHR10110:SF86">
    <property type="entry name" value="SODIUM_HYDROGEN EXCHANGER 7"/>
    <property type="match status" value="1"/>
</dbReference>
<keyword evidence="14" id="KW-0862">Zinc</keyword>
<keyword evidence="10 16" id="KW-0472">Membrane</keyword>
<feature type="compositionally biased region" description="Low complexity" evidence="15">
    <location>
        <begin position="15"/>
        <end position="30"/>
    </location>
</feature>
<evidence type="ECO:0000256" key="11">
    <source>
        <dbReference type="ARBA" id="ARBA00023201"/>
    </source>
</evidence>
<evidence type="ECO:0000256" key="6">
    <source>
        <dbReference type="ARBA" id="ARBA00022989"/>
    </source>
</evidence>
<comment type="subcellular location">
    <subcellularLocation>
        <location evidence="1">Cell membrane</location>
        <topology evidence="1">Multi-pass membrane protein</topology>
    </subcellularLocation>
</comment>
<dbReference type="Gene3D" id="3.40.50.1220">
    <property type="entry name" value="TPP-binding domain"/>
    <property type="match status" value="1"/>
</dbReference>
<feature type="domain" description="Deacetylase sirtuin-type" evidence="17">
    <location>
        <begin position="88"/>
        <end position="346"/>
    </location>
</feature>
<feature type="compositionally biased region" description="Low complexity" evidence="15">
    <location>
        <begin position="1541"/>
        <end position="1557"/>
    </location>
</feature>
<feature type="transmembrane region" description="Helical" evidence="16">
    <location>
        <begin position="420"/>
        <end position="437"/>
    </location>
</feature>
<evidence type="ECO:0000256" key="10">
    <source>
        <dbReference type="ARBA" id="ARBA00023136"/>
    </source>
</evidence>
<comment type="catalytic activity">
    <reaction evidence="12">
        <text>Na(+)(in) + H(+)(out) = Na(+)(out) + H(+)(in)</text>
        <dbReference type="Rhea" id="RHEA:29419"/>
        <dbReference type="ChEBI" id="CHEBI:15378"/>
        <dbReference type="ChEBI" id="CHEBI:29101"/>
    </reaction>
</comment>
<feature type="transmembrane region" description="Helical" evidence="16">
    <location>
        <begin position="711"/>
        <end position="733"/>
    </location>
</feature>
<sequence>MVKSPGSGDRTTSQGTSADPPDASPAGPSTKIPADSSAAADVIPHSVLHEADNDSHSAASSGEIDHDEYAERLFSHLHLDDERPKPVQVLDSLDLAGIAEHIKTGQAKRIIFMCGAGISVSAGIPDFRTPGTGLYDNLQKFKLPAPTAVFEIGFFRKNPMPFYMLAKELYPGTFKPTPAHFFIRLLEQKGLLLRCFTQNIDSLEREAGVSSHKIVAAHGNFDGAHCIDCHANVETEDVKAAVLKTGKPLCCTDCGGLVKPDIIFFGENLPGRFFKLSQEDFPCCDLLIVAGTSLVVHPFASLIDAVPRDTPRVLINREVAGEADARLRKLGLDKGMAGAPEPFPTESTENAEPVDALSFFIFVLVVGCASHHWLAFTKVPYTAWLLIWGVVLGVCINTFAFDFPLLGPGSRLWANINPELLLAAFLPVLLFSGAFNLEWHLVRRLKWSALLLAGPGVLFGGIVTAVLVYYTFPYEWTWVDALLFGAITAATDPVAVVAVLKEAGLPARLRTIVDLEALLNDGSAYVLFFLLRAWAEGKHQNGAQAFRVLFRLAVGGPAVGLGFGVACTLWMRFIFNNEMTEIMLTIATAFASYLVADQLVDASGVLAVVTFGLWMTAKGRHHISRHVFHPLHIVWEQLEHIANTIVFMLAGVIIAGRIYISSTQGLGYIRAQEYGYAVLLWVYLVVIRFLMIFLLLPILSHLGYGLNWREAMVLAWGGLRGAVGLALALFVSLDGSISDTRFRTLTFFFISAIVLLTLLIQGTTTPLLLQVLGLTKPPRVKHHFLNGVLRQLEEQGEAQLASSKADQILGEPQWALVRRLTSLDTNTLLQRYLSKLNNQSLRSSQQLSPDVRMQTVALRLNRSLLLAEKRSRVLRAVRQTYEDYLNSDYIDSGHLYSLKKATDQAVDRASFPLCDWVLISPQLGLSSFTKISQRHSVRHRWGGRILQRWLFRKLEYGAVLALAFYHSHESAIRDISKYETLEDRAGDEAIPTAISCLPEDVMEEMKKNVTKQVVTESRKQCGEALQYLAEIRQAFPEVLQAIKTKQLAQEILLYQEERIGDIAKTGLLEENEVAQMEGLVEHKLKHIYFFSPYIAGPVPFEVLAMLPMFCDILPKDFRTKVLSKGVSAVFNPGDELPLDAAPGTVWIVTRGQVWLMGEPLTQPSAAGSEAILGGWPASLKLEQAWHLQAASFVQAFQLPSSCLQILMTEYVSVSLAVWQACAALSVLQEGPEKLRATPFVDLMHMFRDGSLETSAPGAEVRSAAGAFLVAGTLQSMHSNGQAQRLTGPAVIPAQPAAYLCETTCKVLRLPSGLDMTSSGELAHPGFARQSTSLDREHGNWPSLKRRPSGFLDAARHMFGERTNQLKLPEATSAPVSHQNQIRGLHFSPDHRPMPYDDTLTWGETSMSRSKAKRTSRVPLSSIFVDYKKLGRSKSGPREEAGPDKSPPSAPGHLPTPDMTRSEGQSKPGPDLDQAVGGRGHPVDPQGGGRLEAGPSAAAASNDQEIDAVSLSRQLAAALAGTGRQGNQPQAPSSHLSRAPLPSFSQQTAPSQQSAPGR</sequence>
<dbReference type="Gene3D" id="6.10.140.1330">
    <property type="match status" value="1"/>
</dbReference>
<evidence type="ECO:0000256" key="5">
    <source>
        <dbReference type="ARBA" id="ARBA00022692"/>
    </source>
</evidence>
<organism evidence="18 19">
    <name type="scientific">Apatococcus fuscideae</name>
    <dbReference type="NCBI Taxonomy" id="2026836"/>
    <lineage>
        <taxon>Eukaryota</taxon>
        <taxon>Viridiplantae</taxon>
        <taxon>Chlorophyta</taxon>
        <taxon>core chlorophytes</taxon>
        <taxon>Trebouxiophyceae</taxon>
        <taxon>Chlorellales</taxon>
        <taxon>Chlorellaceae</taxon>
        <taxon>Apatococcus</taxon>
    </lineage>
</organism>
<evidence type="ECO:0000259" key="17">
    <source>
        <dbReference type="PROSITE" id="PS50305"/>
    </source>
</evidence>
<keyword evidence="9" id="KW-0406">Ion transport</keyword>
<feature type="region of interest" description="Disordered" evidence="15">
    <location>
        <begin position="1"/>
        <end position="43"/>
    </location>
</feature>
<keyword evidence="19" id="KW-1185">Reference proteome</keyword>
<feature type="transmembrane region" description="Helical" evidence="16">
    <location>
        <begin position="638"/>
        <end position="660"/>
    </location>
</feature>
<dbReference type="Pfam" id="PF00999">
    <property type="entry name" value="Na_H_Exchanger"/>
    <property type="match status" value="1"/>
</dbReference>
<evidence type="ECO:0000256" key="16">
    <source>
        <dbReference type="SAM" id="Phobius"/>
    </source>
</evidence>
<feature type="active site" description="Proton acceptor" evidence="14">
    <location>
        <position position="218"/>
    </location>
</feature>
<feature type="region of interest" description="Disordered" evidence="15">
    <location>
        <begin position="1518"/>
        <end position="1557"/>
    </location>
</feature>
<evidence type="ECO:0000256" key="12">
    <source>
        <dbReference type="ARBA" id="ARBA00047524"/>
    </source>
</evidence>
<evidence type="ECO:0000256" key="7">
    <source>
        <dbReference type="ARBA" id="ARBA00023027"/>
    </source>
</evidence>
<keyword evidence="4" id="KW-0808">Transferase</keyword>
<evidence type="ECO:0000256" key="4">
    <source>
        <dbReference type="ARBA" id="ARBA00022679"/>
    </source>
</evidence>
<evidence type="ECO:0000256" key="13">
    <source>
        <dbReference type="ARBA" id="ARBA00047912"/>
    </source>
</evidence>
<feature type="transmembrane region" description="Helical" evidence="16">
    <location>
        <begin position="478"/>
        <end position="500"/>
    </location>
</feature>
<dbReference type="GO" id="GO:0051453">
    <property type="term" value="P:regulation of intracellular pH"/>
    <property type="evidence" value="ECO:0007669"/>
    <property type="project" value="TreeGrafter"/>
</dbReference>
<dbReference type="GO" id="GO:0015385">
    <property type="term" value="F:sodium:proton antiporter activity"/>
    <property type="evidence" value="ECO:0007669"/>
    <property type="project" value="InterPro"/>
</dbReference>
<protein>
    <recommendedName>
        <fullName evidence="17">Deacetylase sirtuin-type domain-containing protein</fullName>
    </recommendedName>
</protein>
<feature type="transmembrane region" description="Helical" evidence="16">
    <location>
        <begin position="449"/>
        <end position="472"/>
    </location>
</feature>
<dbReference type="SUPFAM" id="SSF52467">
    <property type="entry name" value="DHS-like NAD/FAD-binding domain"/>
    <property type="match status" value="1"/>
</dbReference>
<dbReference type="EMBL" id="JALJOV010000023">
    <property type="protein sequence ID" value="KAK9868549.1"/>
    <property type="molecule type" value="Genomic_DNA"/>
</dbReference>
<dbReference type="PROSITE" id="PS50305">
    <property type="entry name" value="SIRTUIN"/>
    <property type="match status" value="1"/>
</dbReference>
<comment type="catalytic activity">
    <reaction evidence="13">
        <text>K(+)(in) + H(+)(out) = K(+)(out) + H(+)(in)</text>
        <dbReference type="Rhea" id="RHEA:29467"/>
        <dbReference type="ChEBI" id="CHEBI:15378"/>
        <dbReference type="ChEBI" id="CHEBI:29103"/>
    </reaction>
</comment>
<dbReference type="InterPro" id="IPR026590">
    <property type="entry name" value="Ssirtuin_cat_dom"/>
</dbReference>
<proteinExistence type="predicted"/>
<dbReference type="Proteomes" id="UP001485043">
    <property type="component" value="Unassembled WGS sequence"/>
</dbReference>
<keyword evidence="6 16" id="KW-1133">Transmembrane helix</keyword>
<keyword evidence="5 16" id="KW-0812">Transmembrane</keyword>
<dbReference type="InterPro" id="IPR029035">
    <property type="entry name" value="DHS-like_NAD/FAD-binding_dom"/>
</dbReference>
<gene>
    <name evidence="18" type="ORF">WJX84_004486</name>
</gene>
<feature type="binding site" evidence="14">
    <location>
        <position position="251"/>
    </location>
    <ligand>
        <name>Zn(2+)</name>
        <dbReference type="ChEBI" id="CHEBI:29105"/>
    </ligand>
</feature>
<evidence type="ECO:0000256" key="9">
    <source>
        <dbReference type="ARBA" id="ARBA00023065"/>
    </source>
</evidence>
<keyword evidence="3" id="KW-1003">Cell membrane</keyword>
<keyword evidence="7" id="KW-0520">NAD</keyword>
<feature type="binding site" evidence="14">
    <location>
        <position position="254"/>
    </location>
    <ligand>
        <name>Zn(2+)</name>
        <dbReference type="ChEBI" id="CHEBI:29105"/>
    </ligand>
</feature>
<dbReference type="PANTHER" id="PTHR10110">
    <property type="entry name" value="SODIUM/HYDROGEN EXCHANGER"/>
    <property type="match status" value="1"/>
</dbReference>
<evidence type="ECO:0000256" key="15">
    <source>
        <dbReference type="SAM" id="MobiDB-lite"/>
    </source>
</evidence>
<dbReference type="GO" id="GO:0046872">
    <property type="term" value="F:metal ion binding"/>
    <property type="evidence" value="ECO:0007669"/>
    <property type="project" value="UniProtKB-KW"/>
</dbReference>
<evidence type="ECO:0000313" key="19">
    <source>
        <dbReference type="Proteomes" id="UP001485043"/>
    </source>
</evidence>
<dbReference type="Gene3D" id="3.30.1600.10">
    <property type="entry name" value="SIR2/SIRT2 'Small Domain"/>
    <property type="match status" value="1"/>
</dbReference>
<dbReference type="GO" id="GO:0070403">
    <property type="term" value="F:NAD+ binding"/>
    <property type="evidence" value="ECO:0007669"/>
    <property type="project" value="InterPro"/>
</dbReference>
<evidence type="ECO:0000256" key="1">
    <source>
        <dbReference type="ARBA" id="ARBA00004651"/>
    </source>
</evidence>
<dbReference type="GO" id="GO:0005886">
    <property type="term" value="C:plasma membrane"/>
    <property type="evidence" value="ECO:0007669"/>
    <property type="project" value="UniProtKB-SubCell"/>
</dbReference>
<evidence type="ECO:0000256" key="3">
    <source>
        <dbReference type="ARBA" id="ARBA00022475"/>
    </source>
</evidence>
<dbReference type="InterPro" id="IPR026591">
    <property type="entry name" value="Sirtuin_cat_small_dom_sf"/>
</dbReference>
<feature type="transmembrane region" description="Helical" evidence="16">
    <location>
        <begin position="356"/>
        <end position="374"/>
    </location>
</feature>
<evidence type="ECO:0000256" key="14">
    <source>
        <dbReference type="PROSITE-ProRule" id="PRU00236"/>
    </source>
</evidence>
<dbReference type="InterPro" id="IPR003000">
    <property type="entry name" value="Sirtuin"/>
</dbReference>
<dbReference type="InterPro" id="IPR018422">
    <property type="entry name" value="Cation/H_exchanger_CPA1"/>
</dbReference>
<feature type="transmembrane region" description="Helical" evidence="16">
    <location>
        <begin position="548"/>
        <end position="571"/>
    </location>
</feature>
<feature type="transmembrane region" description="Helical" evidence="16">
    <location>
        <begin position="680"/>
        <end position="699"/>
    </location>
</feature>
<feature type="binding site" evidence="14">
    <location>
        <position position="226"/>
    </location>
    <ligand>
        <name>Zn(2+)</name>
        <dbReference type="ChEBI" id="CHEBI:29105"/>
    </ligand>
</feature>
<keyword evidence="8" id="KW-0915">Sodium</keyword>
<keyword evidence="14" id="KW-0479">Metal-binding</keyword>
<evidence type="ECO:0000256" key="2">
    <source>
        <dbReference type="ARBA" id="ARBA00022448"/>
    </source>
</evidence>
<keyword evidence="11" id="KW-0739">Sodium transport</keyword>
<comment type="caution">
    <text evidence="18">The sequence shown here is derived from an EMBL/GenBank/DDBJ whole genome shotgun (WGS) entry which is preliminary data.</text>
</comment>
<feature type="binding site" evidence="14">
    <location>
        <position position="229"/>
    </location>
    <ligand>
        <name>Zn(2+)</name>
        <dbReference type="ChEBI" id="CHEBI:29105"/>
    </ligand>
</feature>
<dbReference type="Pfam" id="PF02146">
    <property type="entry name" value="SIR2"/>
    <property type="match status" value="1"/>
</dbReference>
<feature type="transmembrane region" description="Helical" evidence="16">
    <location>
        <begin position="745"/>
        <end position="769"/>
    </location>
</feature>
<evidence type="ECO:0000256" key="8">
    <source>
        <dbReference type="ARBA" id="ARBA00023053"/>
    </source>
</evidence>
<name>A0AAW1TFZ8_9CHLO</name>
<keyword evidence="2" id="KW-0813">Transport</keyword>
<accession>A0AAW1TFZ8</accession>
<reference evidence="18 19" key="1">
    <citation type="journal article" date="2024" name="Nat. Commun.">
        <title>Phylogenomics reveals the evolutionary origins of lichenization in chlorophyte algae.</title>
        <authorList>
            <person name="Puginier C."/>
            <person name="Libourel C."/>
            <person name="Otte J."/>
            <person name="Skaloud P."/>
            <person name="Haon M."/>
            <person name="Grisel S."/>
            <person name="Petersen M."/>
            <person name="Berrin J.G."/>
            <person name="Delaux P.M."/>
            <person name="Dal Grande F."/>
            <person name="Keller J."/>
        </authorList>
    </citation>
    <scope>NUCLEOTIDE SEQUENCE [LARGE SCALE GENOMIC DNA]</scope>
    <source>
        <strain evidence="18 19">SAG 2523</strain>
    </source>
</reference>
<evidence type="ECO:0000313" key="18">
    <source>
        <dbReference type="EMBL" id="KAK9868549.1"/>
    </source>
</evidence>